<comment type="caution">
    <text evidence="1">The sequence shown here is derived from an EMBL/GenBank/DDBJ whole genome shotgun (WGS) entry which is preliminary data.</text>
</comment>
<proteinExistence type="predicted"/>
<dbReference type="AlphaFoldDB" id="A0AA36CWV3"/>
<feature type="non-terminal residue" evidence="1">
    <location>
        <position position="204"/>
    </location>
</feature>
<protein>
    <submittedName>
        <fullName evidence="1">Uncharacterized protein</fullName>
    </submittedName>
</protein>
<sequence>MDQRHPECTKYLNNHLGALTQRMLLTKCHVQTLVLKNRLEIELPTFGTIDTLHIRILDDFDKLVTLRELQKAPNLKPKLDYGELHPDPEIFEAIRLATDRVKFAAVDELVEYRELRLRSMEIDVDCKRRYETLDYVKGLIHDWSFALYPAPFEVLLKVEIDEWDEALNQVFLPDLADVPEHIAFGWSGNRHSERYHESLLFTLV</sequence>
<keyword evidence="2" id="KW-1185">Reference proteome</keyword>
<dbReference type="EMBL" id="CATQJA010002641">
    <property type="protein sequence ID" value="CAJ0575827.1"/>
    <property type="molecule type" value="Genomic_DNA"/>
</dbReference>
<name>A0AA36CWV3_9BILA</name>
<reference evidence="1" key="1">
    <citation type="submission" date="2023-06" db="EMBL/GenBank/DDBJ databases">
        <authorList>
            <person name="Delattre M."/>
        </authorList>
    </citation>
    <scope>NUCLEOTIDE SEQUENCE</scope>
    <source>
        <strain evidence="1">AF72</strain>
    </source>
</reference>
<organism evidence="1 2">
    <name type="scientific">Mesorhabditis spiculigera</name>
    <dbReference type="NCBI Taxonomy" id="96644"/>
    <lineage>
        <taxon>Eukaryota</taxon>
        <taxon>Metazoa</taxon>
        <taxon>Ecdysozoa</taxon>
        <taxon>Nematoda</taxon>
        <taxon>Chromadorea</taxon>
        <taxon>Rhabditida</taxon>
        <taxon>Rhabditina</taxon>
        <taxon>Rhabditomorpha</taxon>
        <taxon>Rhabditoidea</taxon>
        <taxon>Rhabditidae</taxon>
        <taxon>Mesorhabditinae</taxon>
        <taxon>Mesorhabditis</taxon>
    </lineage>
</organism>
<evidence type="ECO:0000313" key="2">
    <source>
        <dbReference type="Proteomes" id="UP001177023"/>
    </source>
</evidence>
<accession>A0AA36CWV3</accession>
<evidence type="ECO:0000313" key="1">
    <source>
        <dbReference type="EMBL" id="CAJ0575827.1"/>
    </source>
</evidence>
<dbReference type="Proteomes" id="UP001177023">
    <property type="component" value="Unassembled WGS sequence"/>
</dbReference>
<gene>
    <name evidence="1" type="ORF">MSPICULIGERA_LOCUS14130</name>
</gene>